<protein>
    <submittedName>
        <fullName evidence="7">LCP family protein</fullName>
    </submittedName>
</protein>
<evidence type="ECO:0000256" key="5">
    <source>
        <dbReference type="SAM" id="Phobius"/>
    </source>
</evidence>
<keyword evidence="3" id="KW-0735">Signal-anchor</keyword>
<dbReference type="RefSeq" id="WP_216687816.1">
    <property type="nucleotide sequence ID" value="NZ_CAUPKR010000015.1"/>
</dbReference>
<keyword evidence="4 5" id="KW-1133">Transmembrane helix</keyword>
<evidence type="ECO:0000313" key="8">
    <source>
        <dbReference type="Proteomes" id="UP000812672"/>
    </source>
</evidence>
<keyword evidence="2 5" id="KW-0812">Transmembrane</keyword>
<organism evidence="7 8">
    <name type="scientific">Allobacillus halotolerans</name>
    <dbReference type="NCBI Taxonomy" id="570278"/>
    <lineage>
        <taxon>Bacteria</taxon>
        <taxon>Bacillati</taxon>
        <taxon>Bacillota</taxon>
        <taxon>Bacilli</taxon>
        <taxon>Bacillales</taxon>
        <taxon>Bacillaceae</taxon>
        <taxon>Allobacillus</taxon>
    </lineage>
</organism>
<dbReference type="PANTHER" id="PTHR33392">
    <property type="entry name" value="POLYISOPRENYL-TEICHOIC ACID--PEPTIDOGLYCAN TEICHOIC ACID TRANSFERASE TAGU"/>
    <property type="match status" value="1"/>
</dbReference>
<reference evidence="7 8" key="1">
    <citation type="journal article" date="2011" name="Int. J. Syst. Evol. Microbiol.">
        <title>Allobacillus halotolerans gen. nov., sp. nov. isolated from shrimp paste.</title>
        <authorList>
            <person name="Sheu S.Y."/>
            <person name="Arun A.B."/>
            <person name="Jiang S.R."/>
            <person name="Young C.C."/>
            <person name="Chen W.M."/>
        </authorList>
    </citation>
    <scope>NUCLEOTIDE SEQUENCE [LARGE SCALE GENOMIC DNA]</scope>
    <source>
        <strain evidence="7 8">LMG 24826</strain>
    </source>
</reference>
<dbReference type="NCBIfam" id="TIGR00350">
    <property type="entry name" value="lytR_cpsA_psr"/>
    <property type="match status" value="1"/>
</dbReference>
<dbReference type="InterPro" id="IPR050922">
    <property type="entry name" value="LytR/CpsA/Psr_CW_biosynth"/>
</dbReference>
<evidence type="ECO:0000259" key="6">
    <source>
        <dbReference type="Pfam" id="PF03816"/>
    </source>
</evidence>
<proteinExistence type="inferred from homology"/>
<keyword evidence="8" id="KW-1185">Reference proteome</keyword>
<evidence type="ECO:0000256" key="3">
    <source>
        <dbReference type="ARBA" id="ARBA00022968"/>
    </source>
</evidence>
<keyword evidence="5" id="KW-0472">Membrane</keyword>
<sequence>MGRVEERKQRKKKRSKKRLYIILTVLFIALAGVVYYIYESMQAAGESYNDLDGREKSDLRTESVALGKDPSSILVMGVENYEDPNSRGRTDTMMVLTFNPKDNSVKMVSLPRDTRVEIAERGTMDKVNHAYAFGGTEMAIHTVEKFLDIPIDYYAEIDFDAFVNIVDLVGGVTVTVPFDFEEKTMHPGSRWVEFKEGEQHVSGEEALAFVRMRKQDPRGDIGRNARQQELLKSLVDEAVKLRNVTKIDDLGRVIGENVTTNVKVSDGLSLFMSMSSFSSDNLESISYDTNPQRINGISYQIPVQESVEEVRNALKEHLELNSIESSQTQTTDVESDQAS</sequence>
<feature type="transmembrane region" description="Helical" evidence="5">
    <location>
        <begin position="20"/>
        <end position="38"/>
    </location>
</feature>
<evidence type="ECO:0000256" key="4">
    <source>
        <dbReference type="ARBA" id="ARBA00022989"/>
    </source>
</evidence>
<comment type="similarity">
    <text evidence="1">Belongs to the LytR/CpsA/Psr (LCP) family.</text>
</comment>
<evidence type="ECO:0000313" key="7">
    <source>
        <dbReference type="EMBL" id="MBU6081836.1"/>
    </source>
</evidence>
<evidence type="ECO:0000256" key="1">
    <source>
        <dbReference type="ARBA" id="ARBA00006068"/>
    </source>
</evidence>
<accession>A0ABS6GSF9</accession>
<feature type="domain" description="Cell envelope-related transcriptional attenuator" evidence="6">
    <location>
        <begin position="89"/>
        <end position="238"/>
    </location>
</feature>
<dbReference type="Proteomes" id="UP000812672">
    <property type="component" value="Unassembled WGS sequence"/>
</dbReference>
<gene>
    <name evidence="7" type="ORF">KQ486_12505</name>
</gene>
<dbReference type="InterPro" id="IPR004474">
    <property type="entry name" value="LytR_CpsA_psr"/>
</dbReference>
<name>A0ABS6GSF9_9BACI</name>
<dbReference type="PANTHER" id="PTHR33392:SF10">
    <property type="entry name" value="POLYISOPRENYL-TEICHOIC ACID--PEPTIDOGLYCAN TEICHOIC ACID TRANSFERASE TAGV"/>
    <property type="match status" value="1"/>
</dbReference>
<dbReference type="Pfam" id="PF03816">
    <property type="entry name" value="LytR_cpsA_psr"/>
    <property type="match status" value="1"/>
</dbReference>
<evidence type="ECO:0000256" key="2">
    <source>
        <dbReference type="ARBA" id="ARBA00022692"/>
    </source>
</evidence>
<dbReference type="EMBL" id="JAHLZF010000023">
    <property type="protein sequence ID" value="MBU6081836.1"/>
    <property type="molecule type" value="Genomic_DNA"/>
</dbReference>
<comment type="caution">
    <text evidence="7">The sequence shown here is derived from an EMBL/GenBank/DDBJ whole genome shotgun (WGS) entry which is preliminary data.</text>
</comment>